<dbReference type="AlphaFoldDB" id="A0A4Y3UI63"/>
<keyword evidence="4" id="KW-1185">Reference proteome</keyword>
<proteinExistence type="predicted"/>
<dbReference type="GO" id="GO:0003700">
    <property type="term" value="F:DNA-binding transcription factor activity"/>
    <property type="evidence" value="ECO:0007669"/>
    <property type="project" value="InterPro"/>
</dbReference>
<dbReference type="PANTHER" id="PTHR30204:SF89">
    <property type="entry name" value="HTH MERR-TYPE DOMAIN-CONTAINING PROTEIN"/>
    <property type="match status" value="1"/>
</dbReference>
<dbReference type="SMART" id="SM00422">
    <property type="entry name" value="HTH_MERR"/>
    <property type="match status" value="1"/>
</dbReference>
<evidence type="ECO:0000313" key="4">
    <source>
        <dbReference type="Proteomes" id="UP000319804"/>
    </source>
</evidence>
<dbReference type="SUPFAM" id="SSF46955">
    <property type="entry name" value="Putative DNA-binding domain"/>
    <property type="match status" value="1"/>
</dbReference>
<dbReference type="OrthoDB" id="3191171at2"/>
<reference evidence="3 4" key="1">
    <citation type="submission" date="2019-06" db="EMBL/GenBank/DDBJ databases">
        <title>Sequencing the genomes of 1000 actinobacteria strains.</title>
        <authorList>
            <person name="Klenk H.-P."/>
        </authorList>
    </citation>
    <scope>NUCLEOTIDE SEQUENCE [LARGE SCALE GENOMIC DNA]</scope>
    <source>
        <strain evidence="3 4">DSM 20427</strain>
    </source>
</reference>
<sequence>MTPAASPRGRSAAAGHLSIGQVLARLTPEFPELSASKLRYLEEQGLVTPLRTEAGYRKFSPSDVARLRTALTLQRDHDFKLARIREYLDAHDGEEGVVLPPSILEAPRRYRRDELLATAGASPALLEGAVSAGLVTAGESYDERALTLLRALVALDAHGIQPRHVRGMRQAAEREVALVGSALAPLLRRTDAASRARANELAPELLRRLDEVRAAFVTAALDRLAP</sequence>
<protein>
    <submittedName>
        <fullName evidence="3">MerR-like DNA binding protein</fullName>
    </submittedName>
</protein>
<accession>A0A4Y3UI63</accession>
<dbReference type="EMBL" id="VFPS01000001">
    <property type="protein sequence ID" value="TQN00089.1"/>
    <property type="molecule type" value="Genomic_DNA"/>
</dbReference>
<name>A0A4Y3UI63_9MICO</name>
<evidence type="ECO:0000259" key="2">
    <source>
        <dbReference type="PROSITE" id="PS50937"/>
    </source>
</evidence>
<dbReference type="PROSITE" id="PS50937">
    <property type="entry name" value="HTH_MERR_2"/>
    <property type="match status" value="1"/>
</dbReference>
<evidence type="ECO:0000256" key="1">
    <source>
        <dbReference type="ARBA" id="ARBA00023125"/>
    </source>
</evidence>
<feature type="domain" description="HTH merR-type" evidence="2">
    <location>
        <begin position="38"/>
        <end position="90"/>
    </location>
</feature>
<gene>
    <name evidence="3" type="ORF">FHX68_0158</name>
</gene>
<keyword evidence="1" id="KW-0238">DNA-binding</keyword>
<dbReference type="GO" id="GO:0003677">
    <property type="term" value="F:DNA binding"/>
    <property type="evidence" value="ECO:0007669"/>
    <property type="project" value="UniProtKB-KW"/>
</dbReference>
<organism evidence="3 4">
    <name type="scientific">Microbacterium lacticum</name>
    <dbReference type="NCBI Taxonomy" id="33885"/>
    <lineage>
        <taxon>Bacteria</taxon>
        <taxon>Bacillati</taxon>
        <taxon>Actinomycetota</taxon>
        <taxon>Actinomycetes</taxon>
        <taxon>Micrococcales</taxon>
        <taxon>Microbacteriaceae</taxon>
        <taxon>Microbacterium</taxon>
    </lineage>
</organism>
<dbReference type="Pfam" id="PF13411">
    <property type="entry name" value="MerR_1"/>
    <property type="match status" value="1"/>
</dbReference>
<evidence type="ECO:0000313" key="3">
    <source>
        <dbReference type="EMBL" id="TQN00089.1"/>
    </source>
</evidence>
<dbReference type="InterPro" id="IPR009061">
    <property type="entry name" value="DNA-bd_dom_put_sf"/>
</dbReference>
<dbReference type="RefSeq" id="WP_141378618.1">
    <property type="nucleotide sequence ID" value="NZ_BJNA01000001.1"/>
</dbReference>
<dbReference type="InterPro" id="IPR047057">
    <property type="entry name" value="MerR_fam"/>
</dbReference>
<dbReference type="CDD" id="cd00592">
    <property type="entry name" value="HTH_MerR-like"/>
    <property type="match status" value="1"/>
</dbReference>
<dbReference type="PANTHER" id="PTHR30204">
    <property type="entry name" value="REDOX-CYCLING DRUG-SENSING TRANSCRIPTIONAL ACTIVATOR SOXR"/>
    <property type="match status" value="1"/>
</dbReference>
<dbReference type="Proteomes" id="UP000319804">
    <property type="component" value="Unassembled WGS sequence"/>
</dbReference>
<comment type="caution">
    <text evidence="3">The sequence shown here is derived from an EMBL/GenBank/DDBJ whole genome shotgun (WGS) entry which is preliminary data.</text>
</comment>
<dbReference type="InterPro" id="IPR000551">
    <property type="entry name" value="MerR-type_HTH_dom"/>
</dbReference>
<dbReference type="Gene3D" id="1.10.1660.10">
    <property type="match status" value="1"/>
</dbReference>